<feature type="region of interest" description="Disordered" evidence="1">
    <location>
        <begin position="39"/>
        <end position="72"/>
    </location>
</feature>
<gene>
    <name evidence="2" type="primary">rnd1</name>
    <name evidence="2" type="ORF">DAT39_016994</name>
</gene>
<evidence type="ECO:0000256" key="1">
    <source>
        <dbReference type="SAM" id="MobiDB-lite"/>
    </source>
</evidence>
<organism evidence="2 3">
    <name type="scientific">Clarias magur</name>
    <name type="common">Asian catfish</name>
    <name type="synonym">Macropteronotus magur</name>
    <dbReference type="NCBI Taxonomy" id="1594786"/>
    <lineage>
        <taxon>Eukaryota</taxon>
        <taxon>Metazoa</taxon>
        <taxon>Chordata</taxon>
        <taxon>Craniata</taxon>
        <taxon>Vertebrata</taxon>
        <taxon>Euteleostomi</taxon>
        <taxon>Actinopterygii</taxon>
        <taxon>Neopterygii</taxon>
        <taxon>Teleostei</taxon>
        <taxon>Ostariophysi</taxon>
        <taxon>Siluriformes</taxon>
        <taxon>Clariidae</taxon>
        <taxon>Clarias</taxon>
    </lineage>
</organism>
<evidence type="ECO:0000313" key="2">
    <source>
        <dbReference type="EMBL" id="KAF5893299.1"/>
    </source>
</evidence>
<dbReference type="AlphaFoldDB" id="A0A8J4TM65"/>
<reference evidence="2" key="1">
    <citation type="submission" date="2020-07" db="EMBL/GenBank/DDBJ databases">
        <title>Clarias magur genome sequencing, assembly and annotation.</title>
        <authorList>
            <person name="Kushwaha B."/>
            <person name="Kumar R."/>
            <person name="Das P."/>
            <person name="Joshi C.G."/>
            <person name="Kumar D."/>
            <person name="Nagpure N.S."/>
            <person name="Pandey M."/>
            <person name="Agarwal S."/>
            <person name="Srivastava S."/>
            <person name="Singh M."/>
            <person name="Sahoo L."/>
            <person name="Jayasankar P."/>
            <person name="Meher P.K."/>
            <person name="Koringa P.G."/>
            <person name="Iquebal M.A."/>
            <person name="Das S.P."/>
            <person name="Bit A."/>
            <person name="Patnaik S."/>
            <person name="Patel N."/>
            <person name="Shah T.M."/>
            <person name="Hinsu A."/>
            <person name="Jena J.K."/>
        </authorList>
    </citation>
    <scope>NUCLEOTIDE SEQUENCE</scope>
    <source>
        <strain evidence="2">CIFAMagur01</strain>
        <tissue evidence="2">Testis</tissue>
    </source>
</reference>
<sequence length="72" mass="8048">MRQRIALQEMSSLMELSHRQQGPIGSLINLVSDNHLVSPDQASHRRKSNTTASSYKVDPSGVMKLPTQNNPY</sequence>
<comment type="caution">
    <text evidence="2">The sequence shown here is derived from an EMBL/GenBank/DDBJ whole genome shotgun (WGS) entry which is preliminary data.</text>
</comment>
<dbReference type="Proteomes" id="UP000727407">
    <property type="component" value="Unassembled WGS sequence"/>
</dbReference>
<proteinExistence type="predicted"/>
<evidence type="ECO:0000313" key="3">
    <source>
        <dbReference type="Proteomes" id="UP000727407"/>
    </source>
</evidence>
<accession>A0A8J4TM65</accession>
<dbReference type="EMBL" id="QNUK01000442">
    <property type="protein sequence ID" value="KAF5893299.1"/>
    <property type="molecule type" value="Genomic_DNA"/>
</dbReference>
<name>A0A8J4TM65_CLAMG</name>
<keyword evidence="3" id="KW-1185">Reference proteome</keyword>
<protein>
    <submittedName>
        <fullName evidence="2">Rho-related GTP-binding protein Rho6</fullName>
    </submittedName>
</protein>